<evidence type="ECO:0000313" key="4">
    <source>
        <dbReference type="Proteomes" id="UP000325779"/>
    </source>
</evidence>
<organism evidence="3 4">
    <name type="scientific">Pseudomonas fluorescens</name>
    <dbReference type="NCBI Taxonomy" id="294"/>
    <lineage>
        <taxon>Bacteria</taxon>
        <taxon>Pseudomonadati</taxon>
        <taxon>Pseudomonadota</taxon>
        <taxon>Gammaproteobacteria</taxon>
        <taxon>Pseudomonadales</taxon>
        <taxon>Pseudomonadaceae</taxon>
        <taxon>Pseudomonas</taxon>
    </lineage>
</organism>
<dbReference type="Proteomes" id="UP000325779">
    <property type="component" value="Unassembled WGS sequence"/>
</dbReference>
<dbReference type="Pfam" id="PF07885">
    <property type="entry name" value="Ion_trans_2"/>
    <property type="match status" value="1"/>
</dbReference>
<evidence type="ECO:0000256" key="1">
    <source>
        <dbReference type="SAM" id="Phobius"/>
    </source>
</evidence>
<evidence type="ECO:0000313" key="3">
    <source>
        <dbReference type="EMBL" id="VVO79808.1"/>
    </source>
</evidence>
<dbReference type="EMBL" id="CABVIJ010000006">
    <property type="protein sequence ID" value="VVO79808.1"/>
    <property type="molecule type" value="Genomic_DNA"/>
</dbReference>
<dbReference type="SUPFAM" id="SSF81324">
    <property type="entry name" value="Voltage-gated potassium channels"/>
    <property type="match status" value="1"/>
</dbReference>
<gene>
    <name evidence="3" type="ORF">PS732_01772</name>
</gene>
<dbReference type="Gene3D" id="1.10.287.70">
    <property type="match status" value="1"/>
</dbReference>
<accession>A0ABD7VE95</accession>
<name>A0ABD7VE95_PSEFL</name>
<keyword evidence="1" id="KW-1133">Transmembrane helix</keyword>
<feature type="transmembrane region" description="Helical" evidence="1">
    <location>
        <begin position="73"/>
        <end position="93"/>
    </location>
</feature>
<evidence type="ECO:0000259" key="2">
    <source>
        <dbReference type="Pfam" id="PF07885"/>
    </source>
</evidence>
<dbReference type="InterPro" id="IPR013099">
    <property type="entry name" value="K_chnl_dom"/>
</dbReference>
<feature type="domain" description="Potassium channel" evidence="2">
    <location>
        <begin position="22"/>
        <end position="98"/>
    </location>
</feature>
<reference evidence="3 4" key="1">
    <citation type="submission" date="2019-09" db="EMBL/GenBank/DDBJ databases">
        <authorList>
            <person name="Chandra G."/>
            <person name="Truman W A."/>
        </authorList>
    </citation>
    <scope>NUCLEOTIDE SEQUENCE [LARGE SCALE GENOMIC DNA]</scope>
    <source>
        <strain evidence="3">PS732</strain>
    </source>
</reference>
<proteinExistence type="predicted"/>
<comment type="caution">
    <text evidence="3">The sequence shown here is derived from an EMBL/GenBank/DDBJ whole genome shotgun (WGS) entry which is preliminary data.</text>
</comment>
<keyword evidence="1" id="KW-0472">Membrane</keyword>
<feature type="transmembrane region" description="Helical" evidence="1">
    <location>
        <begin position="12"/>
        <end position="33"/>
    </location>
</feature>
<sequence length="292" mass="33499">MYPTYQQYLRLITKLALCFFLVALLFATLYWVISISGVPVFESHSKIRFRDACYFSLVTMTTLGYGDLQPLGYARLLASIEAVTGLVFAGYAISQVVSLKQERLIEYLVEERFTFKYNACLASLVEGKELIGDRRREGKELIVSAQKLGISDSPGLCDRQFMFNQGNPFYPALRSMKLLNECAHYAHHHQKTIVLLSTVEAAFHQIEELISLVRKYLLALNQLKVTWNTPRTLSILKDLLKEIELFVDRYLQHTTLAIGTYKNGSRSYREVYTARLEEVRSLTSTVRLPSKR</sequence>
<dbReference type="RefSeq" id="WP_150596551.1">
    <property type="nucleotide sequence ID" value="NZ_CABVIJ010000006.1"/>
</dbReference>
<keyword evidence="1" id="KW-0812">Transmembrane</keyword>
<protein>
    <recommendedName>
        <fullName evidence="2">Potassium channel domain-containing protein</fullName>
    </recommendedName>
</protein>
<dbReference type="AlphaFoldDB" id="A0ABD7VE95"/>